<comment type="similarity">
    <text evidence="16">Belongs to the transpeptidase family. FtsI subfamily.</text>
</comment>
<keyword evidence="12 16" id="KW-0472">Membrane</keyword>
<dbReference type="UniPathway" id="UPA00219"/>
<dbReference type="PANTHER" id="PTHR30627:SF1">
    <property type="entry name" value="PEPTIDOGLYCAN D,D-TRANSPEPTIDASE FTSI"/>
    <property type="match status" value="1"/>
</dbReference>
<dbReference type="InterPro" id="IPR037532">
    <property type="entry name" value="FtsI_transpept"/>
</dbReference>
<evidence type="ECO:0000259" key="18">
    <source>
        <dbReference type="Pfam" id="PF03717"/>
    </source>
</evidence>
<keyword evidence="10 16" id="KW-0573">Peptidoglycan synthesis</keyword>
<evidence type="ECO:0000256" key="15">
    <source>
        <dbReference type="ARBA" id="ARBA00023316"/>
    </source>
</evidence>
<evidence type="ECO:0000256" key="13">
    <source>
        <dbReference type="ARBA" id="ARBA00023210"/>
    </source>
</evidence>
<feature type="active site" description="Acyl-ester intermediate" evidence="16">
    <location>
        <position position="305"/>
    </location>
</feature>
<dbReference type="SUPFAM" id="SSF56519">
    <property type="entry name" value="Penicillin binding protein dimerisation domain"/>
    <property type="match status" value="1"/>
</dbReference>
<dbReference type="Gene3D" id="3.40.710.10">
    <property type="entry name" value="DD-peptidase/beta-lactamase superfamily"/>
    <property type="match status" value="1"/>
</dbReference>
<comment type="pathway">
    <text evidence="16">Cell wall biogenesis; peptidoglycan biosynthesis.</text>
</comment>
<dbReference type="Pfam" id="PF00905">
    <property type="entry name" value="Transpeptidase"/>
    <property type="match status" value="1"/>
</dbReference>
<dbReference type="GO" id="GO:0009002">
    <property type="term" value="F:serine-type D-Ala-D-Ala carboxypeptidase activity"/>
    <property type="evidence" value="ECO:0007669"/>
    <property type="project" value="UniProtKB-UniRule"/>
</dbReference>
<name>A0A327WWR3_9GAMM</name>
<evidence type="ECO:0000256" key="7">
    <source>
        <dbReference type="ARBA" id="ARBA00022692"/>
    </source>
</evidence>
<evidence type="ECO:0000256" key="5">
    <source>
        <dbReference type="ARBA" id="ARBA00022645"/>
    </source>
</evidence>
<dbReference type="GO" id="GO:0005886">
    <property type="term" value="C:plasma membrane"/>
    <property type="evidence" value="ECO:0007669"/>
    <property type="project" value="UniProtKB-SubCell"/>
</dbReference>
<keyword evidence="8 16" id="KW-0378">Hydrolase</keyword>
<evidence type="ECO:0000256" key="2">
    <source>
        <dbReference type="ARBA" id="ARBA00022475"/>
    </source>
</evidence>
<keyword evidence="13 16" id="KW-0717">Septation</keyword>
<evidence type="ECO:0000313" key="20">
    <source>
        <dbReference type="EMBL" id="RUO27573.1"/>
    </source>
</evidence>
<sequence>MAIKRPRGRNQRILRPEPIQWRFYTMLGVIGLVFCALIGRAAWIQVLEPDRLRHEGDLRSVRVAHDEVQRGNITDRNGHELAISVPVQTVWADPLRLHEGNGLADMRRWQALAEVFQTPVDTLVGRVENPSRRFVYLKRMVTPAVADYVRQLNIPGVYLKNESRRFYPTGEINAHLIGVTNIDGQGIDGIEAVYDGLLTGTPGQRRYRKDGQGRIIEELEVRHAELPQNVRLSIDQRIQALAYRELKKVVSFHGATSGSLVVLDVHTGEVLAMANSPSYNPNNRQAMQPHQMRNRAITDTFEPGSTVKPLVFLEALNQGLIEPDSMMNTSPGWMRIGGRRVSDLRNLGEISAREALAQSSNVAVTRLALQLDLEDLLGVYGGAGFGNDTGINLIGESMGQMSHRNRWSDFEIAAFSYGYGLGVTTLQLAQMYAILGNGGVQRPLSVLAMDTPHEGRRVFPEDVTREVLGMMESVVSTDGTGRQARVRGYRVAGKTGTTRKAVPGGYGDEYVGLFAGVLPASDPRIAIAVMINEPEGDAYHGGSVAAPLFSTVAEGSMRILNIAPDDISPNNIRAAGFGGPRND</sequence>
<feature type="domain" description="Penicillin-binding protein transpeptidase" evidence="17">
    <location>
        <begin position="258"/>
        <end position="552"/>
    </location>
</feature>
<evidence type="ECO:0000256" key="4">
    <source>
        <dbReference type="ARBA" id="ARBA00022618"/>
    </source>
</evidence>
<dbReference type="RefSeq" id="WP_111570239.1">
    <property type="nucleotide sequence ID" value="NZ_PIPK01000002.1"/>
</dbReference>
<comment type="caution">
    <text evidence="19">The sequence shown here is derived from an EMBL/GenBank/DDBJ whole genome shotgun (WGS) entry which is preliminary data.</text>
</comment>
<keyword evidence="4 16" id="KW-0132">Cell division</keyword>
<comment type="catalytic activity">
    <reaction evidence="16">
        <text>Preferential cleavage: (Ac)2-L-Lys-D-Ala-|-D-Ala. Also transpeptidation of peptidyl-alanyl moieties that are N-acyl substituents of D-alanine.</text>
        <dbReference type="EC" id="3.4.16.4"/>
    </reaction>
</comment>
<evidence type="ECO:0000256" key="6">
    <source>
        <dbReference type="ARBA" id="ARBA00022670"/>
    </source>
</evidence>
<evidence type="ECO:0000313" key="22">
    <source>
        <dbReference type="Proteomes" id="UP000287865"/>
    </source>
</evidence>
<evidence type="ECO:0000256" key="1">
    <source>
        <dbReference type="ARBA" id="ARBA00004370"/>
    </source>
</evidence>
<feature type="domain" description="Penicillin-binding protein dimerisation" evidence="18">
    <location>
        <begin position="67"/>
        <end position="219"/>
    </location>
</feature>
<dbReference type="PANTHER" id="PTHR30627">
    <property type="entry name" value="PEPTIDOGLYCAN D,D-TRANSPEPTIDASE"/>
    <property type="match status" value="1"/>
</dbReference>
<evidence type="ECO:0000259" key="17">
    <source>
        <dbReference type="Pfam" id="PF00905"/>
    </source>
</evidence>
<dbReference type="GO" id="GO:0008658">
    <property type="term" value="F:penicillin binding"/>
    <property type="evidence" value="ECO:0007669"/>
    <property type="project" value="InterPro"/>
</dbReference>
<keyword evidence="7 16" id="KW-0812">Transmembrane</keyword>
<reference evidence="20 22" key="1">
    <citation type="journal article" date="2018" name="Front. Microbiol.">
        <title>Genome-Based Analysis Reveals the Taxonomy and Diversity of the Family Idiomarinaceae.</title>
        <authorList>
            <person name="Liu Y."/>
            <person name="Lai Q."/>
            <person name="Shao Z."/>
        </authorList>
    </citation>
    <scope>NUCLEOTIDE SEQUENCE [LARGE SCALE GENOMIC DNA]</scope>
    <source>
        <strain evidence="20 22">CF12-14</strain>
    </source>
</reference>
<keyword evidence="14 16" id="KW-0131">Cell cycle</keyword>
<evidence type="ECO:0000256" key="12">
    <source>
        <dbReference type="ARBA" id="ARBA00023136"/>
    </source>
</evidence>
<keyword evidence="3 16" id="KW-0997">Cell inner membrane</keyword>
<gene>
    <name evidence="16" type="primary">ftsI</name>
    <name evidence="19" type="ORF">B0I24_11518</name>
    <name evidence="20" type="ORF">CWE07_02810</name>
</gene>
<keyword evidence="9 16" id="KW-0133">Cell shape</keyword>
<dbReference type="Gene3D" id="3.30.450.330">
    <property type="match status" value="1"/>
</dbReference>
<evidence type="ECO:0000256" key="3">
    <source>
        <dbReference type="ARBA" id="ARBA00022519"/>
    </source>
</evidence>
<dbReference type="EC" id="3.4.16.4" evidence="16"/>
<dbReference type="Proteomes" id="UP000287865">
    <property type="component" value="Unassembled WGS sequence"/>
</dbReference>
<dbReference type="Pfam" id="PF03717">
    <property type="entry name" value="PBP_dimer"/>
    <property type="match status" value="1"/>
</dbReference>
<evidence type="ECO:0000256" key="8">
    <source>
        <dbReference type="ARBA" id="ARBA00022801"/>
    </source>
</evidence>
<feature type="transmembrane region" description="Helical" evidence="16">
    <location>
        <begin position="21"/>
        <end position="43"/>
    </location>
</feature>
<dbReference type="GO" id="GO:0008955">
    <property type="term" value="F:peptidoglycan glycosyltransferase activity"/>
    <property type="evidence" value="ECO:0007669"/>
    <property type="project" value="InterPro"/>
</dbReference>
<dbReference type="SUPFAM" id="SSF56601">
    <property type="entry name" value="beta-lactamase/transpeptidase-like"/>
    <property type="match status" value="1"/>
</dbReference>
<evidence type="ECO:0000256" key="9">
    <source>
        <dbReference type="ARBA" id="ARBA00022960"/>
    </source>
</evidence>
<dbReference type="Gene3D" id="3.90.1310.10">
    <property type="entry name" value="Penicillin-binding protein 2a (Domain 2)"/>
    <property type="match status" value="1"/>
</dbReference>
<keyword evidence="11 16" id="KW-1133">Transmembrane helix</keyword>
<keyword evidence="6 16" id="KW-0645">Protease</keyword>
<evidence type="ECO:0000256" key="11">
    <source>
        <dbReference type="ARBA" id="ARBA00022989"/>
    </source>
</evidence>
<dbReference type="EMBL" id="PIPK01000002">
    <property type="protein sequence ID" value="RUO27573.1"/>
    <property type="molecule type" value="Genomic_DNA"/>
</dbReference>
<evidence type="ECO:0000256" key="14">
    <source>
        <dbReference type="ARBA" id="ARBA00023306"/>
    </source>
</evidence>
<dbReference type="OrthoDB" id="9789078at2"/>
<evidence type="ECO:0000313" key="21">
    <source>
        <dbReference type="Proteomes" id="UP000249203"/>
    </source>
</evidence>
<keyword evidence="5 16" id="KW-0121">Carboxypeptidase</keyword>
<keyword evidence="15 16" id="KW-0961">Cell wall biogenesis/degradation</keyword>
<organism evidence="19 21">
    <name type="scientific">Aliidiomarina maris</name>
    <dbReference type="NCBI Taxonomy" id="531312"/>
    <lineage>
        <taxon>Bacteria</taxon>
        <taxon>Pseudomonadati</taxon>
        <taxon>Pseudomonadota</taxon>
        <taxon>Gammaproteobacteria</taxon>
        <taxon>Alteromonadales</taxon>
        <taxon>Idiomarinaceae</taxon>
        <taxon>Aliidiomarina</taxon>
    </lineage>
</organism>
<reference evidence="19 21" key="2">
    <citation type="submission" date="2018-06" db="EMBL/GenBank/DDBJ databases">
        <title>Genomic Encyclopedia of Type Strains, Phase III (KMG-III): the genomes of soil and plant-associated and newly described type strains.</title>
        <authorList>
            <person name="Whitman W."/>
        </authorList>
    </citation>
    <scope>NUCLEOTIDE SEQUENCE [LARGE SCALE GENOMIC DNA]</scope>
    <source>
        <strain evidence="19 21">CGMCC 1.15366</strain>
    </source>
</reference>
<dbReference type="EMBL" id="QLMD01000015">
    <property type="protein sequence ID" value="RAJ93915.1"/>
    <property type="molecule type" value="Genomic_DNA"/>
</dbReference>
<evidence type="ECO:0000256" key="10">
    <source>
        <dbReference type="ARBA" id="ARBA00022984"/>
    </source>
</evidence>
<dbReference type="InterPro" id="IPR001460">
    <property type="entry name" value="PCN-bd_Tpept"/>
</dbReference>
<dbReference type="GO" id="GO:0043093">
    <property type="term" value="P:FtsZ-dependent cytokinesis"/>
    <property type="evidence" value="ECO:0007669"/>
    <property type="project" value="UniProtKB-UniRule"/>
</dbReference>
<evidence type="ECO:0000256" key="16">
    <source>
        <dbReference type="HAMAP-Rule" id="MF_02080"/>
    </source>
</evidence>
<dbReference type="InterPro" id="IPR050515">
    <property type="entry name" value="Beta-lactam/transpept"/>
</dbReference>
<comment type="function">
    <text evidence="16">Catalyzes cross-linking of the peptidoglycan cell wall at the division septum.</text>
</comment>
<dbReference type="HAMAP" id="MF_02080">
    <property type="entry name" value="FtsI_transpept"/>
    <property type="match status" value="1"/>
</dbReference>
<dbReference type="GO" id="GO:0000917">
    <property type="term" value="P:division septum assembly"/>
    <property type="evidence" value="ECO:0007669"/>
    <property type="project" value="UniProtKB-KW"/>
</dbReference>
<accession>A0A327WWR3</accession>
<dbReference type="GO" id="GO:0071555">
    <property type="term" value="P:cell wall organization"/>
    <property type="evidence" value="ECO:0007669"/>
    <property type="project" value="UniProtKB-KW"/>
</dbReference>
<dbReference type="InterPro" id="IPR036138">
    <property type="entry name" value="PBP_dimer_sf"/>
</dbReference>
<dbReference type="InterPro" id="IPR012338">
    <property type="entry name" value="Beta-lactam/transpept-like"/>
</dbReference>
<dbReference type="Proteomes" id="UP000249203">
    <property type="component" value="Unassembled WGS sequence"/>
</dbReference>
<dbReference type="GO" id="GO:0008360">
    <property type="term" value="P:regulation of cell shape"/>
    <property type="evidence" value="ECO:0007669"/>
    <property type="project" value="UniProtKB-KW"/>
</dbReference>
<evidence type="ECO:0000313" key="19">
    <source>
        <dbReference type="EMBL" id="RAJ93915.1"/>
    </source>
</evidence>
<dbReference type="GO" id="GO:0009252">
    <property type="term" value="P:peptidoglycan biosynthetic process"/>
    <property type="evidence" value="ECO:0007669"/>
    <property type="project" value="UniProtKB-UniRule"/>
</dbReference>
<comment type="subcellular location">
    <subcellularLocation>
        <location evidence="16">Cell inner membrane</location>
        <topology evidence="16">Single-pass membrane protein</topology>
    </subcellularLocation>
    <subcellularLocation>
        <location evidence="1">Membrane</location>
    </subcellularLocation>
</comment>
<dbReference type="GO" id="GO:0006508">
    <property type="term" value="P:proteolysis"/>
    <property type="evidence" value="ECO:0007669"/>
    <property type="project" value="UniProtKB-KW"/>
</dbReference>
<keyword evidence="2 16" id="KW-1003">Cell membrane</keyword>
<proteinExistence type="inferred from homology"/>
<keyword evidence="22" id="KW-1185">Reference proteome</keyword>
<dbReference type="AlphaFoldDB" id="A0A327WWR3"/>
<dbReference type="InterPro" id="IPR005311">
    <property type="entry name" value="PBP_dimer"/>
</dbReference>
<protein>
    <recommendedName>
        <fullName evidence="16">Peptidoglycan D,D-transpeptidase FtsI</fullName>
        <ecNumber evidence="16">3.4.16.4</ecNumber>
    </recommendedName>
    <alternativeName>
        <fullName evidence="16">Penicillin-binding protein 3</fullName>
        <shortName evidence="16">PBP-3</shortName>
    </alternativeName>
</protein>